<reference evidence="1 2" key="1">
    <citation type="submission" date="2020-09" db="EMBL/GenBank/DDBJ databases">
        <title>Characterization and genome sequencing of Ruminiclostridium sp. nov. MA18.</title>
        <authorList>
            <person name="Rettenmaier R."/>
            <person name="Kowollik M.-L."/>
            <person name="Liebl W."/>
            <person name="Zverlov V."/>
        </authorList>
    </citation>
    <scope>NUCLEOTIDE SEQUENCE [LARGE SCALE GENOMIC DNA]</scope>
    <source>
        <strain evidence="1 2">MA18</strain>
    </source>
</reference>
<proteinExistence type="predicted"/>
<dbReference type="KEGG" id="rher:EHE19_011255"/>
<name>A0A4U7JMB1_9FIRM</name>
<evidence type="ECO:0000313" key="1">
    <source>
        <dbReference type="EMBL" id="QNU65505.1"/>
    </source>
</evidence>
<keyword evidence="2" id="KW-1185">Reference proteome</keyword>
<dbReference type="AlphaFoldDB" id="A0A4U7JMB1"/>
<dbReference type="EMBL" id="CP061336">
    <property type="protein sequence ID" value="QNU65505.1"/>
    <property type="molecule type" value="Genomic_DNA"/>
</dbReference>
<evidence type="ECO:0000313" key="2">
    <source>
        <dbReference type="Proteomes" id="UP000306409"/>
    </source>
</evidence>
<organism evidence="1 2">
    <name type="scientific">Ruminiclostridium herbifermentans</name>
    <dbReference type="NCBI Taxonomy" id="2488810"/>
    <lineage>
        <taxon>Bacteria</taxon>
        <taxon>Bacillati</taxon>
        <taxon>Bacillota</taxon>
        <taxon>Clostridia</taxon>
        <taxon>Eubacteriales</taxon>
        <taxon>Oscillospiraceae</taxon>
        <taxon>Ruminiclostridium</taxon>
    </lineage>
</organism>
<sequence length="225" mass="24696">MDDNYKHPVDEKKVKFKANIVGSKKETRVWTLLIIVVTFFISIFMSFFSNKTIGNASTAVSFLIVFIIIIISILFDVVGTAATAADEAPFHSMASRKLYGARQAIRLIRNADKVSNFCNDVVGDICGVVSGAAVALIVYRFSGNATNSQNSIFALSFTALVASLTVGGKSLGKSIALSNSNYIIYKVAIITNFPFGKFKILKKLNFRSKRKKQNKKTKSQKDKGN</sequence>
<gene>
    <name evidence="1" type="ORF">EHE19_011255</name>
</gene>
<dbReference type="RefSeq" id="WP_137695850.1">
    <property type="nucleotide sequence ID" value="NZ_CP061336.1"/>
</dbReference>
<dbReference type="Proteomes" id="UP000306409">
    <property type="component" value="Chromosome"/>
</dbReference>
<dbReference type="OrthoDB" id="2111373at2"/>
<accession>A0A4U7JMB1</accession>
<protein>
    <submittedName>
        <fullName evidence="1">Mg2+ and Co2+ transporter CorB</fullName>
    </submittedName>
</protein>